<dbReference type="NCBIfam" id="NF033679">
    <property type="entry name" value="DNRLRE_dom"/>
    <property type="match status" value="1"/>
</dbReference>
<keyword evidence="6" id="KW-1185">Reference proteome</keyword>
<comment type="subcellular location">
    <subcellularLocation>
        <location evidence="1">Secreted</location>
    </subcellularLocation>
</comment>
<protein>
    <submittedName>
        <fullName evidence="5">Disaggregatase related repeat protein</fullName>
    </submittedName>
</protein>
<evidence type="ECO:0000256" key="1">
    <source>
        <dbReference type="ARBA" id="ARBA00004613"/>
    </source>
</evidence>
<dbReference type="AlphaFoldDB" id="M7N8C1"/>
<evidence type="ECO:0000259" key="4">
    <source>
        <dbReference type="Pfam" id="PF24517"/>
    </source>
</evidence>
<feature type="domain" description="Carbohydrate-binding module family 96" evidence="4">
    <location>
        <begin position="46"/>
        <end position="212"/>
    </location>
</feature>
<proteinExistence type="predicted"/>
<evidence type="ECO:0000313" key="6">
    <source>
        <dbReference type="Proteomes" id="UP000011910"/>
    </source>
</evidence>
<evidence type="ECO:0000313" key="5">
    <source>
        <dbReference type="EMBL" id="EMR03512.1"/>
    </source>
</evidence>
<dbReference type="Proteomes" id="UP000011910">
    <property type="component" value="Unassembled WGS sequence"/>
</dbReference>
<organism evidence="5 6">
    <name type="scientific">Cesiribacter andamanensis AMV16</name>
    <dbReference type="NCBI Taxonomy" id="1279009"/>
    <lineage>
        <taxon>Bacteria</taxon>
        <taxon>Pseudomonadati</taxon>
        <taxon>Bacteroidota</taxon>
        <taxon>Cytophagia</taxon>
        <taxon>Cytophagales</taxon>
        <taxon>Cesiribacteraceae</taxon>
        <taxon>Cesiribacter</taxon>
    </lineage>
</organism>
<dbReference type="GO" id="GO:0005576">
    <property type="term" value="C:extracellular region"/>
    <property type="evidence" value="ECO:0007669"/>
    <property type="project" value="UniProtKB-SubCell"/>
</dbReference>
<evidence type="ECO:0000256" key="3">
    <source>
        <dbReference type="ARBA" id="ARBA00022729"/>
    </source>
</evidence>
<dbReference type="OrthoDB" id="642527at2"/>
<evidence type="ECO:0000256" key="2">
    <source>
        <dbReference type="ARBA" id="ARBA00022525"/>
    </source>
</evidence>
<dbReference type="STRING" id="1279009.ADICEAN_01361"/>
<gene>
    <name evidence="5" type="ORF">ADICEAN_01361</name>
</gene>
<name>M7N8C1_9BACT</name>
<comment type="caution">
    <text evidence="5">The sequence shown here is derived from an EMBL/GenBank/DDBJ whole genome shotgun (WGS) entry which is preliminary data.</text>
</comment>
<dbReference type="EMBL" id="AODQ01000024">
    <property type="protein sequence ID" value="EMR03512.1"/>
    <property type="molecule type" value="Genomic_DNA"/>
</dbReference>
<sequence length="217" mass="24472">MKATLPLLALAGLLSLSAGIWYLWLPKLERVQRVLELQPDAARGKDAVIWNYLPDQSYPYHPQLLASAWTFQEQPTIMRSLFSFDLSALGRDARIEKASLQLHHHVANRNPGHNGLNQALISRIIEPWEEQDVTWNTQPATTPLHQVSLPLSEHGEQDYTVDVTALMQDALQHSDQSFGFMLQLSNETHYRSMVFASSDAADAGLRPALTITYTTRQ</sequence>
<keyword evidence="3" id="KW-0732">Signal</keyword>
<dbReference type="eggNOG" id="COG3386">
    <property type="taxonomic scope" value="Bacteria"/>
</dbReference>
<dbReference type="Pfam" id="PF24517">
    <property type="entry name" value="CBM96"/>
    <property type="match status" value="1"/>
</dbReference>
<dbReference type="RefSeq" id="WP_009194761.1">
    <property type="nucleotide sequence ID" value="NZ_AODQ01000024.1"/>
</dbReference>
<accession>M7N8C1</accession>
<keyword evidence="2" id="KW-0964">Secreted</keyword>
<reference evidence="5 6" key="1">
    <citation type="journal article" date="2013" name="Genome Announc.">
        <title>Draft Genome Sequence of Cesiribacter andamanensis Strain AMV16T, Isolated from a Soil Sample from a Mud Volcano in the Andaman Islands, India.</title>
        <authorList>
            <person name="Shivaji S."/>
            <person name="Ara S."/>
            <person name="Begum Z."/>
            <person name="Srinivas T.N."/>
            <person name="Singh A."/>
            <person name="Kumar Pinnaka A."/>
        </authorList>
    </citation>
    <scope>NUCLEOTIDE SEQUENCE [LARGE SCALE GENOMIC DNA]</scope>
    <source>
        <strain evidence="5 6">AMV16</strain>
    </source>
</reference>
<dbReference type="InterPro" id="IPR055372">
    <property type="entry name" value="CBM96"/>
</dbReference>